<keyword evidence="8" id="KW-1185">Reference proteome</keyword>
<keyword evidence="4" id="KW-0804">Transcription</keyword>
<dbReference type="PANTHER" id="PTHR46684">
    <property type="entry name" value="TRANSCRIPTION FACTOR FAMA"/>
    <property type="match status" value="1"/>
</dbReference>
<dbReference type="Gene3D" id="4.10.280.10">
    <property type="entry name" value="Helix-loop-helix DNA-binding domain"/>
    <property type="match status" value="1"/>
</dbReference>
<dbReference type="GO" id="GO:0046983">
    <property type="term" value="F:protein dimerization activity"/>
    <property type="evidence" value="ECO:0007669"/>
    <property type="project" value="InterPro"/>
</dbReference>
<evidence type="ECO:0000256" key="4">
    <source>
        <dbReference type="ARBA" id="ARBA00023163"/>
    </source>
</evidence>
<dbReference type="InterPro" id="IPR044283">
    <property type="entry name" value="FAMA/SPEECHLESS/MUTE-like"/>
</dbReference>
<dbReference type="GO" id="GO:0005634">
    <property type="term" value="C:nucleus"/>
    <property type="evidence" value="ECO:0007669"/>
    <property type="project" value="TreeGrafter"/>
</dbReference>
<keyword evidence="3" id="KW-0238">DNA-binding</keyword>
<dbReference type="EMBL" id="JADCNL010000001">
    <property type="protein sequence ID" value="KAG0496860.1"/>
    <property type="molecule type" value="Genomic_DNA"/>
</dbReference>
<dbReference type="Pfam" id="PF00010">
    <property type="entry name" value="HLH"/>
    <property type="match status" value="1"/>
</dbReference>
<evidence type="ECO:0000256" key="1">
    <source>
        <dbReference type="ARBA" id="ARBA00005510"/>
    </source>
</evidence>
<evidence type="ECO:0000256" key="3">
    <source>
        <dbReference type="ARBA" id="ARBA00023125"/>
    </source>
</evidence>
<dbReference type="InterPro" id="IPR011598">
    <property type="entry name" value="bHLH_dom"/>
</dbReference>
<dbReference type="PANTHER" id="PTHR46684:SF16">
    <property type="entry name" value="TRANSCRIPTION FACTOR BHLH67-LIKE ISOFORM X2"/>
    <property type="match status" value="1"/>
</dbReference>
<feature type="compositionally biased region" description="Basic residues" evidence="5">
    <location>
        <begin position="63"/>
        <end position="74"/>
    </location>
</feature>
<dbReference type="GO" id="GO:0010052">
    <property type="term" value="P:guard cell differentiation"/>
    <property type="evidence" value="ECO:0007669"/>
    <property type="project" value="InterPro"/>
</dbReference>
<evidence type="ECO:0000256" key="5">
    <source>
        <dbReference type="SAM" id="MobiDB-lite"/>
    </source>
</evidence>
<dbReference type="CDD" id="cd11448">
    <property type="entry name" value="bHLH_AtFAMA_like"/>
    <property type="match status" value="1"/>
</dbReference>
<dbReference type="GO" id="GO:0045893">
    <property type="term" value="P:positive regulation of DNA-templated transcription"/>
    <property type="evidence" value="ECO:0007669"/>
    <property type="project" value="TreeGrafter"/>
</dbReference>
<feature type="region of interest" description="Disordered" evidence="5">
    <location>
        <begin position="50"/>
        <end position="76"/>
    </location>
</feature>
<protein>
    <recommendedName>
        <fullName evidence="6">BHLH domain-containing protein</fullName>
    </recommendedName>
</protein>
<dbReference type="Proteomes" id="UP000636800">
    <property type="component" value="Chromosome 1"/>
</dbReference>
<evidence type="ECO:0000256" key="2">
    <source>
        <dbReference type="ARBA" id="ARBA00023015"/>
    </source>
</evidence>
<evidence type="ECO:0000313" key="8">
    <source>
        <dbReference type="Proteomes" id="UP000636800"/>
    </source>
</evidence>
<accession>A0A835RY86</accession>
<evidence type="ECO:0000259" key="6">
    <source>
        <dbReference type="PROSITE" id="PS50888"/>
    </source>
</evidence>
<dbReference type="AlphaFoldDB" id="A0A835RY86"/>
<dbReference type="GO" id="GO:0003677">
    <property type="term" value="F:DNA binding"/>
    <property type="evidence" value="ECO:0007669"/>
    <property type="project" value="UniProtKB-KW"/>
</dbReference>
<keyword evidence="2" id="KW-0805">Transcription regulation</keyword>
<dbReference type="PROSITE" id="PS50888">
    <property type="entry name" value="BHLH"/>
    <property type="match status" value="1"/>
</dbReference>
<dbReference type="InterPro" id="IPR036638">
    <property type="entry name" value="HLH_DNA-bd_sf"/>
</dbReference>
<organism evidence="7 8">
    <name type="scientific">Vanilla planifolia</name>
    <name type="common">Vanilla</name>
    <dbReference type="NCBI Taxonomy" id="51239"/>
    <lineage>
        <taxon>Eukaryota</taxon>
        <taxon>Viridiplantae</taxon>
        <taxon>Streptophyta</taxon>
        <taxon>Embryophyta</taxon>
        <taxon>Tracheophyta</taxon>
        <taxon>Spermatophyta</taxon>
        <taxon>Magnoliopsida</taxon>
        <taxon>Liliopsida</taxon>
        <taxon>Asparagales</taxon>
        <taxon>Orchidaceae</taxon>
        <taxon>Vanilloideae</taxon>
        <taxon>Vanilleae</taxon>
        <taxon>Vanilla</taxon>
    </lineage>
</organism>
<dbReference type="OrthoDB" id="1917735at2759"/>
<sequence>MSLKAVASASASASTSNMVYDTFSATAELNLSSGMLNLGCFPAPPMASTQPPPAAGCIAEQGRRKRRRQPRRCRNKAEVETQRMTHIAVERNRRRLMNEHLAMLRSLMPESYIQRGDQASIVGGAIEFVKELEHRLQSMEAQKRTFDQTQQSIGCINHSEICVIKAEDKAEFPPFARFFTYPQYSWCHHSREYPQTPGIRRSAVADIEVNLIDTHASLRILSPRRPRQLSQMVAGLQALFFSILHLSVTSLEAVVLYSVSIKVEEGCRLTTVEEIAAAVHRIITLVEAATVAGGQVFQDELIGST</sequence>
<dbReference type="SMART" id="SM00353">
    <property type="entry name" value="HLH"/>
    <property type="match status" value="1"/>
</dbReference>
<evidence type="ECO:0000313" key="7">
    <source>
        <dbReference type="EMBL" id="KAG0496860.1"/>
    </source>
</evidence>
<dbReference type="SUPFAM" id="SSF47459">
    <property type="entry name" value="HLH, helix-loop-helix DNA-binding domain"/>
    <property type="match status" value="1"/>
</dbReference>
<proteinExistence type="inferred from homology"/>
<dbReference type="GO" id="GO:0003700">
    <property type="term" value="F:DNA-binding transcription factor activity"/>
    <property type="evidence" value="ECO:0007669"/>
    <property type="project" value="InterPro"/>
</dbReference>
<reference evidence="7 8" key="1">
    <citation type="journal article" date="2020" name="Nat. Food">
        <title>A phased Vanilla planifolia genome enables genetic improvement of flavour and production.</title>
        <authorList>
            <person name="Hasing T."/>
            <person name="Tang H."/>
            <person name="Brym M."/>
            <person name="Khazi F."/>
            <person name="Huang T."/>
            <person name="Chambers A.H."/>
        </authorList>
    </citation>
    <scope>NUCLEOTIDE SEQUENCE [LARGE SCALE GENOMIC DNA]</scope>
    <source>
        <tissue evidence="7">Leaf</tissue>
    </source>
</reference>
<name>A0A835RY86_VANPL</name>
<gene>
    <name evidence="7" type="ORF">HPP92_001551</name>
</gene>
<comment type="similarity">
    <text evidence="1">Belongs to the bHLH protein family.</text>
</comment>
<feature type="domain" description="BHLH" evidence="6">
    <location>
        <begin position="81"/>
        <end position="132"/>
    </location>
</feature>
<comment type="caution">
    <text evidence="7">The sequence shown here is derived from an EMBL/GenBank/DDBJ whole genome shotgun (WGS) entry which is preliminary data.</text>
</comment>